<evidence type="ECO:0000256" key="1">
    <source>
        <dbReference type="SAM" id="MobiDB-lite"/>
    </source>
</evidence>
<name>A0A6C0I2M4_9ZZZZ</name>
<dbReference type="EMBL" id="MN740085">
    <property type="protein sequence ID" value="QHT87248.1"/>
    <property type="molecule type" value="Genomic_DNA"/>
</dbReference>
<reference evidence="2" key="1">
    <citation type="journal article" date="2020" name="Nature">
        <title>Giant virus diversity and host interactions through global metagenomics.</title>
        <authorList>
            <person name="Schulz F."/>
            <person name="Roux S."/>
            <person name="Paez-Espino D."/>
            <person name="Jungbluth S."/>
            <person name="Walsh D.A."/>
            <person name="Denef V.J."/>
            <person name="McMahon K.D."/>
            <person name="Konstantinidis K.T."/>
            <person name="Eloe-Fadrosh E.A."/>
            <person name="Kyrpides N.C."/>
            <person name="Woyke T."/>
        </authorList>
    </citation>
    <scope>NUCLEOTIDE SEQUENCE</scope>
    <source>
        <strain evidence="2">GVMAG-M-3300023184-190</strain>
    </source>
</reference>
<accession>A0A6C0I2M4</accession>
<feature type="compositionally biased region" description="Basic residues" evidence="1">
    <location>
        <begin position="212"/>
        <end position="254"/>
    </location>
</feature>
<evidence type="ECO:0000313" key="2">
    <source>
        <dbReference type="EMBL" id="QHT87248.1"/>
    </source>
</evidence>
<feature type="region of interest" description="Disordered" evidence="1">
    <location>
        <begin position="211"/>
        <end position="254"/>
    </location>
</feature>
<protein>
    <submittedName>
        <fullName evidence="2">Uncharacterized protein</fullName>
    </submittedName>
</protein>
<proteinExistence type="predicted"/>
<sequence>MTTIFHTQLGTVDPIKGTIRIDNESFVYEIYLLPLTGNEVTVSRIQNDLIKRLGGRRFKGAPCLGITEDIVRSNILSNNYSGIGFVHNERIVTDSASATLQFHNWLTSDASNEKQMWINDLCRTKGEEKETKSQVSPVKALFRVFEQVTNHFQPHMDSIYLMVDNAVGKEAESKKLQSIYNAYGFNVVSKLEPSILPDSIFMKKVMDNRQVGGRRNKSFRKCKKRSTKKRERNIRKRDRTQKRERKKRAKPLIH</sequence>
<dbReference type="AlphaFoldDB" id="A0A6C0I2M4"/>
<organism evidence="2">
    <name type="scientific">viral metagenome</name>
    <dbReference type="NCBI Taxonomy" id="1070528"/>
    <lineage>
        <taxon>unclassified sequences</taxon>
        <taxon>metagenomes</taxon>
        <taxon>organismal metagenomes</taxon>
    </lineage>
</organism>